<keyword evidence="4" id="KW-1185">Reference proteome</keyword>
<dbReference type="InterPro" id="IPR016181">
    <property type="entry name" value="Acyl_CoA_acyltransferase"/>
</dbReference>
<sequence length="110" mass="12283">MEIWQAGADTLTATHESTITHQPRGAGGRYIAEIAGETHTGHLDWEPRGDDIRIATHTIVPPEIGGRGIAAQLVRRLVQEAREDGFRIVPQCWYVAKKFDQNPDWADLRA</sequence>
<dbReference type="InterPro" id="IPR031165">
    <property type="entry name" value="GNAT_YJDJ"/>
</dbReference>
<dbReference type="GO" id="GO:0016740">
    <property type="term" value="F:transferase activity"/>
    <property type="evidence" value="ECO:0007669"/>
    <property type="project" value="UniProtKB-KW"/>
</dbReference>
<feature type="region of interest" description="Disordered" evidence="1">
    <location>
        <begin position="1"/>
        <end position="26"/>
    </location>
</feature>
<evidence type="ECO:0000259" key="2">
    <source>
        <dbReference type="PROSITE" id="PS51729"/>
    </source>
</evidence>
<dbReference type="Gene3D" id="3.40.630.30">
    <property type="match status" value="1"/>
</dbReference>
<dbReference type="PANTHER" id="PTHR31435">
    <property type="entry name" value="PROTEIN NATD1"/>
    <property type="match status" value="1"/>
</dbReference>
<evidence type="ECO:0000313" key="3">
    <source>
        <dbReference type="EMBL" id="TRD11458.1"/>
    </source>
</evidence>
<evidence type="ECO:0000313" key="4">
    <source>
        <dbReference type="Proteomes" id="UP000316343"/>
    </source>
</evidence>
<dbReference type="InterPro" id="IPR045057">
    <property type="entry name" value="Gcn5-rel_NAT"/>
</dbReference>
<dbReference type="PANTHER" id="PTHR31435:SF9">
    <property type="entry name" value="PROTEIN NATD1"/>
    <property type="match status" value="1"/>
</dbReference>
<protein>
    <submittedName>
        <fullName evidence="3">N-acetyltransferase</fullName>
    </submittedName>
</protein>
<gene>
    <name evidence="3" type="ORF">FGU71_06030</name>
</gene>
<dbReference type="AlphaFoldDB" id="A0A547PBD4"/>
<organism evidence="3 4">
    <name type="scientific">Erythrobacter insulae</name>
    <dbReference type="NCBI Taxonomy" id="2584124"/>
    <lineage>
        <taxon>Bacteria</taxon>
        <taxon>Pseudomonadati</taxon>
        <taxon>Pseudomonadota</taxon>
        <taxon>Alphaproteobacteria</taxon>
        <taxon>Sphingomonadales</taxon>
        <taxon>Erythrobacteraceae</taxon>
        <taxon>Erythrobacter/Porphyrobacter group</taxon>
        <taxon>Erythrobacter</taxon>
    </lineage>
</organism>
<keyword evidence="3" id="KW-0808">Transferase</keyword>
<dbReference type="Proteomes" id="UP000316343">
    <property type="component" value="Unassembled WGS sequence"/>
</dbReference>
<proteinExistence type="predicted"/>
<reference evidence="3 4" key="1">
    <citation type="submission" date="2019-06" db="EMBL/GenBank/DDBJ databases">
        <title>Erythrobacter insulae sp. nov., isolated from a tidal flat.</title>
        <authorList>
            <person name="Yoon J.-H."/>
        </authorList>
    </citation>
    <scope>NUCLEOTIDE SEQUENCE [LARGE SCALE GENOMIC DNA]</scope>
    <source>
        <strain evidence="3 4">JBTF-M21</strain>
    </source>
</reference>
<dbReference type="CDD" id="cd04301">
    <property type="entry name" value="NAT_SF"/>
    <property type="match status" value="1"/>
</dbReference>
<dbReference type="OrthoDB" id="9800945at2"/>
<dbReference type="EMBL" id="VHJK01000001">
    <property type="protein sequence ID" value="TRD11458.1"/>
    <property type="molecule type" value="Genomic_DNA"/>
</dbReference>
<dbReference type="SUPFAM" id="SSF55729">
    <property type="entry name" value="Acyl-CoA N-acyltransferases (Nat)"/>
    <property type="match status" value="1"/>
</dbReference>
<feature type="domain" description="N-acetyltransferase" evidence="2">
    <location>
        <begin position="22"/>
        <end position="110"/>
    </location>
</feature>
<feature type="compositionally biased region" description="Polar residues" evidence="1">
    <location>
        <begin position="11"/>
        <end position="21"/>
    </location>
</feature>
<name>A0A547PBD4_9SPHN</name>
<comment type="caution">
    <text evidence="3">The sequence shown here is derived from an EMBL/GenBank/DDBJ whole genome shotgun (WGS) entry which is preliminary data.</text>
</comment>
<evidence type="ECO:0000256" key="1">
    <source>
        <dbReference type="SAM" id="MobiDB-lite"/>
    </source>
</evidence>
<dbReference type="Pfam" id="PF14542">
    <property type="entry name" value="Acetyltransf_CG"/>
    <property type="match status" value="1"/>
</dbReference>
<dbReference type="PROSITE" id="PS51729">
    <property type="entry name" value="GNAT_YJDJ"/>
    <property type="match status" value="1"/>
</dbReference>
<accession>A0A547PBD4</accession>